<dbReference type="InterPro" id="IPR027417">
    <property type="entry name" value="P-loop_NTPase"/>
</dbReference>
<keyword evidence="1 4" id="KW-0808">Transferase</keyword>
<organism evidence="4">
    <name type="scientific">hydrothermal vent metagenome</name>
    <dbReference type="NCBI Taxonomy" id="652676"/>
    <lineage>
        <taxon>unclassified sequences</taxon>
        <taxon>metagenomes</taxon>
        <taxon>ecological metagenomes</taxon>
    </lineage>
</organism>
<evidence type="ECO:0000259" key="3">
    <source>
        <dbReference type="Pfam" id="PF03976"/>
    </source>
</evidence>
<dbReference type="PANTHER" id="PTHR34383">
    <property type="entry name" value="POLYPHOSPHATE:AMP PHOSPHOTRANSFERASE-RELATED"/>
    <property type="match status" value="1"/>
</dbReference>
<dbReference type="EMBL" id="UOFM01000322">
    <property type="protein sequence ID" value="VAW79763.1"/>
    <property type="molecule type" value="Genomic_DNA"/>
</dbReference>
<feature type="domain" description="Polyphosphate kinase-2-related" evidence="3">
    <location>
        <begin position="32"/>
        <end position="256"/>
    </location>
</feature>
<proteinExistence type="predicted"/>
<evidence type="ECO:0000313" key="4">
    <source>
        <dbReference type="EMBL" id="VAW79763.1"/>
    </source>
</evidence>
<dbReference type="GO" id="GO:0008976">
    <property type="term" value="F:polyphosphate kinase activity"/>
    <property type="evidence" value="ECO:0007669"/>
    <property type="project" value="InterPro"/>
</dbReference>
<dbReference type="PANTHER" id="PTHR34383:SF3">
    <property type="entry name" value="POLYPHOSPHATE:AMP PHOSPHOTRANSFERASE"/>
    <property type="match status" value="1"/>
</dbReference>
<evidence type="ECO:0000256" key="2">
    <source>
        <dbReference type="ARBA" id="ARBA00022777"/>
    </source>
</evidence>
<accession>A0A3B0YV57</accession>
<dbReference type="PIRSF" id="PIRSF028756">
    <property type="entry name" value="PPK2_prd"/>
    <property type="match status" value="1"/>
</dbReference>
<keyword evidence="2" id="KW-0418">Kinase</keyword>
<dbReference type="InterPro" id="IPR022300">
    <property type="entry name" value="PPK2-rel_1"/>
</dbReference>
<dbReference type="NCBIfam" id="TIGR03709">
    <property type="entry name" value="PPK2_rel_1"/>
    <property type="match status" value="1"/>
</dbReference>
<name>A0A3B0YV57_9ZZZZ</name>
<dbReference type="InterPro" id="IPR022488">
    <property type="entry name" value="PPK2-related"/>
</dbReference>
<evidence type="ECO:0000256" key="1">
    <source>
        <dbReference type="ARBA" id="ARBA00022679"/>
    </source>
</evidence>
<gene>
    <name evidence="4" type="ORF">MNBD_GAMMA14-71</name>
</gene>
<sequence>MIEDSYCERFLVHPDHRVRLADRDPSYSHGHSDKHAAKKEITRYALRLRELQYQLYAENRRSLLIVLQGLDAGGKDGTIRHVLGYMNPQGCRVQAFKQPDPTEAAHDFLWRAHRAVPARGEVAIFNRSHYEDVLVARVHELVPEEKWKARYARINAFESLLVENGTHILKFFLHISPEEQLHRFRKRLDDKTRWWKISESDYSERAYWNEYQRAYEDALNRCSTPQAPWYVIPANHKWFRNLAVSRIVVETLEALKMSFPEPRVDIDAIRLRYHQMADE</sequence>
<dbReference type="Pfam" id="PF03976">
    <property type="entry name" value="PPK2"/>
    <property type="match status" value="1"/>
</dbReference>
<reference evidence="4" key="1">
    <citation type="submission" date="2018-06" db="EMBL/GenBank/DDBJ databases">
        <authorList>
            <person name="Zhirakovskaya E."/>
        </authorList>
    </citation>
    <scope>NUCLEOTIDE SEQUENCE</scope>
</reference>
<dbReference type="GO" id="GO:0006797">
    <property type="term" value="P:polyphosphate metabolic process"/>
    <property type="evidence" value="ECO:0007669"/>
    <property type="project" value="InterPro"/>
</dbReference>
<protein>
    <submittedName>
        <fullName evidence="4">UDP-galactose-lipid carrier transferase</fullName>
        <ecNumber evidence="4">2.-.-.-</ecNumber>
    </submittedName>
</protein>
<dbReference type="InterPro" id="IPR016898">
    <property type="entry name" value="Polyphosphate_phosphotransfera"/>
</dbReference>
<dbReference type="EC" id="2.-.-.-" evidence="4"/>
<dbReference type="SUPFAM" id="SSF52540">
    <property type="entry name" value="P-loop containing nucleoside triphosphate hydrolases"/>
    <property type="match status" value="1"/>
</dbReference>
<dbReference type="Gene3D" id="3.40.50.300">
    <property type="entry name" value="P-loop containing nucleotide triphosphate hydrolases"/>
    <property type="match status" value="1"/>
</dbReference>
<dbReference type="AlphaFoldDB" id="A0A3B0YV57"/>